<gene>
    <name evidence="4" type="ORF">K489DRAFT_325896</name>
</gene>
<feature type="compositionally biased region" description="Low complexity" evidence="1">
    <location>
        <begin position="276"/>
        <end position="285"/>
    </location>
</feature>
<organism evidence="4">
    <name type="scientific">Dissoconium aciculare CBS 342.82</name>
    <dbReference type="NCBI Taxonomy" id="1314786"/>
    <lineage>
        <taxon>Eukaryota</taxon>
        <taxon>Fungi</taxon>
        <taxon>Dikarya</taxon>
        <taxon>Ascomycota</taxon>
        <taxon>Pezizomycotina</taxon>
        <taxon>Dothideomycetes</taxon>
        <taxon>Dothideomycetidae</taxon>
        <taxon>Mycosphaerellales</taxon>
        <taxon>Dissoconiaceae</taxon>
        <taxon>Dissoconium</taxon>
    </lineage>
</organism>
<proteinExistence type="predicted"/>
<evidence type="ECO:0000313" key="3">
    <source>
        <dbReference type="Proteomes" id="UP000504637"/>
    </source>
</evidence>
<dbReference type="Gene3D" id="1.20.1070.10">
    <property type="entry name" value="Rhodopsin 7-helix transmembrane proteins"/>
    <property type="match status" value="1"/>
</dbReference>
<evidence type="ECO:0008006" key="5">
    <source>
        <dbReference type="Google" id="ProtNLM"/>
    </source>
</evidence>
<feature type="transmembrane region" description="Helical" evidence="2">
    <location>
        <begin position="138"/>
        <end position="162"/>
    </location>
</feature>
<keyword evidence="2" id="KW-0472">Membrane</keyword>
<keyword evidence="2" id="KW-0812">Transmembrane</keyword>
<sequence>MANSSYVGDCVAPFLDASKFPSNEGFLAGRFCETILNLPNQPTCCLPCPASDYIYPQSFGTSIAAASWLNVAGLALMAFLLLSYLILPAQKTRSHYLSVCLIVSIMMIAIGFTIPLGSKPQQCHNEITPNDMYSSLECAFSGAFVVAGGLSVVVWILIRALSMNLQICWDIVPGNKFFYASQALGWGVSATLFSLTIALTGVSFRMGDTCHVNHQHAMGVFWGPLLFMAGAAGILQLGTFIYCINVYLKNLWTEQNGHHHNPSSGTPGSIKKGLPSYQSSSGSSQRGSTARAVYQRLKKVLWLQWRGLFIVTIILVDVVYFSVIFVWLDSQQTTIGQDWNEVGPWIICMIQDPSAKGRNHCMPLIQPFLVSEGVLVSVLMLLSVAGMQCFLLLARPSLFSAWWTLLRKGPSSAAQQPEFIDLDA</sequence>
<reference evidence="4" key="3">
    <citation type="submission" date="2025-08" db="UniProtKB">
        <authorList>
            <consortium name="RefSeq"/>
        </authorList>
    </citation>
    <scope>IDENTIFICATION</scope>
    <source>
        <strain evidence="4">CBS 342.82</strain>
    </source>
</reference>
<keyword evidence="3" id="KW-1185">Reference proteome</keyword>
<name>A0A6J3LUL4_9PEZI</name>
<feature type="transmembrane region" description="Helical" evidence="2">
    <location>
        <begin position="224"/>
        <end position="248"/>
    </location>
</feature>
<protein>
    <recommendedName>
        <fullName evidence="5">G-protein coupled receptors family 2 profile 2 domain-containing protein</fullName>
    </recommendedName>
</protein>
<dbReference type="PANTHER" id="PTHR42058">
    <property type="entry name" value="G_PROTEIN_RECEP_F2_4 DOMAIN-CONTAINING PROTEIN"/>
    <property type="match status" value="1"/>
</dbReference>
<dbReference type="OrthoDB" id="26203at2759"/>
<feature type="region of interest" description="Disordered" evidence="1">
    <location>
        <begin position="259"/>
        <end position="285"/>
    </location>
</feature>
<dbReference type="Proteomes" id="UP000504637">
    <property type="component" value="Unplaced"/>
</dbReference>
<evidence type="ECO:0000256" key="1">
    <source>
        <dbReference type="SAM" id="MobiDB-lite"/>
    </source>
</evidence>
<feature type="transmembrane region" description="Helical" evidence="2">
    <location>
        <begin position="65"/>
        <end position="87"/>
    </location>
</feature>
<dbReference type="PANTHER" id="PTHR42058:SF1">
    <property type="entry name" value="G-PROTEIN COUPLED RECEPTORS FAMILY 2 PROFILE 2 DOMAIN-CONTAINING PROTEIN"/>
    <property type="match status" value="1"/>
</dbReference>
<feature type="transmembrane region" description="Helical" evidence="2">
    <location>
        <begin position="305"/>
        <end position="328"/>
    </location>
</feature>
<feature type="non-terminal residue" evidence="4">
    <location>
        <position position="424"/>
    </location>
</feature>
<feature type="transmembrane region" description="Helical" evidence="2">
    <location>
        <begin position="99"/>
        <end position="118"/>
    </location>
</feature>
<dbReference type="RefSeq" id="XP_033456506.1">
    <property type="nucleotide sequence ID" value="XM_033601865.1"/>
</dbReference>
<dbReference type="InterPro" id="IPR053247">
    <property type="entry name" value="GPCR_GPR1/git3-like"/>
</dbReference>
<accession>A0A6J3LUL4</accession>
<dbReference type="GeneID" id="54359665"/>
<reference evidence="4" key="1">
    <citation type="submission" date="2020-01" db="EMBL/GenBank/DDBJ databases">
        <authorList>
            <consortium name="DOE Joint Genome Institute"/>
            <person name="Haridas S."/>
            <person name="Albert R."/>
            <person name="Binder M."/>
            <person name="Bloem J."/>
            <person name="Labutti K."/>
            <person name="Salamov A."/>
            <person name="Andreopoulos B."/>
            <person name="Baker S.E."/>
            <person name="Barry K."/>
            <person name="Bills G."/>
            <person name="Bluhm B.H."/>
            <person name="Cannon C."/>
            <person name="Castanera R."/>
            <person name="Culley D.E."/>
            <person name="Daum C."/>
            <person name="Ezra D."/>
            <person name="Gonzalez J.B."/>
            <person name="Henrissat B."/>
            <person name="Kuo A."/>
            <person name="Liang C."/>
            <person name="Lipzen A."/>
            <person name="Lutzoni F."/>
            <person name="Magnuson J."/>
            <person name="Mondo S."/>
            <person name="Nolan M."/>
            <person name="Ohm R."/>
            <person name="Pangilinan J."/>
            <person name="Park H.-J."/>
            <person name="Ramirez L."/>
            <person name="Alfaro M."/>
            <person name="Sun H."/>
            <person name="Tritt A."/>
            <person name="Yoshinaga Y."/>
            <person name="Zwiers L.-H."/>
            <person name="Turgeon B.G."/>
            <person name="Goodwin S.B."/>
            <person name="Spatafora J.W."/>
            <person name="Crous P.W."/>
            <person name="Grigoriev I.V."/>
        </authorList>
    </citation>
    <scope>NUCLEOTIDE SEQUENCE</scope>
    <source>
        <strain evidence="4">CBS 342.82</strain>
    </source>
</reference>
<evidence type="ECO:0000256" key="2">
    <source>
        <dbReference type="SAM" id="Phobius"/>
    </source>
</evidence>
<keyword evidence="2" id="KW-1133">Transmembrane helix</keyword>
<reference evidence="4" key="2">
    <citation type="submission" date="2020-04" db="EMBL/GenBank/DDBJ databases">
        <authorList>
            <consortium name="NCBI Genome Project"/>
        </authorList>
    </citation>
    <scope>NUCLEOTIDE SEQUENCE</scope>
    <source>
        <strain evidence="4">CBS 342.82</strain>
    </source>
</reference>
<dbReference type="AlphaFoldDB" id="A0A6J3LUL4"/>
<feature type="transmembrane region" description="Helical" evidence="2">
    <location>
        <begin position="183"/>
        <end position="204"/>
    </location>
</feature>
<evidence type="ECO:0000313" key="4">
    <source>
        <dbReference type="RefSeq" id="XP_033456506.1"/>
    </source>
</evidence>
<feature type="transmembrane region" description="Helical" evidence="2">
    <location>
        <begin position="374"/>
        <end position="394"/>
    </location>
</feature>